<dbReference type="InterPro" id="IPR012880">
    <property type="entry name" value="Gryzun"/>
</dbReference>
<keyword evidence="5" id="KW-1185">Reference proteome</keyword>
<evidence type="ECO:0000313" key="4">
    <source>
        <dbReference type="EMBL" id="OZJ05843.1"/>
    </source>
</evidence>
<feature type="region of interest" description="Disordered" evidence="1">
    <location>
        <begin position="149"/>
        <end position="169"/>
    </location>
</feature>
<dbReference type="PANTHER" id="PTHR14374:SF0">
    <property type="entry name" value="TRAFFICKING PROTEIN PARTICLE COMPLEX SUBUNIT 11"/>
    <property type="match status" value="1"/>
</dbReference>
<protein>
    <recommendedName>
        <fullName evidence="6">Trafficking protein particle complex subunit 11 domain-containing protein</fullName>
    </recommendedName>
</protein>
<organism evidence="4 5">
    <name type="scientific">Bifiguratus adelaidae</name>
    <dbReference type="NCBI Taxonomy" id="1938954"/>
    <lineage>
        <taxon>Eukaryota</taxon>
        <taxon>Fungi</taxon>
        <taxon>Fungi incertae sedis</taxon>
        <taxon>Mucoromycota</taxon>
        <taxon>Mucoromycotina</taxon>
        <taxon>Endogonomycetes</taxon>
        <taxon>Endogonales</taxon>
        <taxon>Endogonales incertae sedis</taxon>
        <taxon>Bifiguratus</taxon>
    </lineage>
</organism>
<reference evidence="4 5" key="1">
    <citation type="journal article" date="2017" name="Mycologia">
        <title>Bifiguratus adelaidae, gen. et sp. nov., a new member of Mucoromycotina in endophytic and soil-dwelling habitats.</title>
        <authorList>
            <person name="Torres-Cruz T.J."/>
            <person name="Billingsley Tobias T.L."/>
            <person name="Almatruk M."/>
            <person name="Hesse C."/>
            <person name="Kuske C.R."/>
            <person name="Desiro A."/>
            <person name="Benucci G.M."/>
            <person name="Bonito G."/>
            <person name="Stajich J.E."/>
            <person name="Dunlap C."/>
            <person name="Arnold A.E."/>
            <person name="Porras-Alfaro A."/>
        </authorList>
    </citation>
    <scope>NUCLEOTIDE SEQUENCE [LARGE SCALE GENOMIC DNA]</scope>
    <source>
        <strain evidence="4 5">AZ0501</strain>
    </source>
</reference>
<gene>
    <name evidence="4" type="ORF">BZG36_00924</name>
</gene>
<feature type="domain" description="Gryzun putative trafficking through Golgi" evidence="2">
    <location>
        <begin position="725"/>
        <end position="1269"/>
    </location>
</feature>
<evidence type="ECO:0000259" key="3">
    <source>
        <dbReference type="Pfam" id="PF11817"/>
    </source>
</evidence>
<name>A0A261Y5G1_9FUNG</name>
<dbReference type="Proteomes" id="UP000242875">
    <property type="component" value="Unassembled WGS sequence"/>
</dbReference>
<dbReference type="InterPro" id="IPR011990">
    <property type="entry name" value="TPR-like_helical_dom_sf"/>
</dbReference>
<dbReference type="OrthoDB" id="6278596at2759"/>
<sequence>MEYPIELTYHPIPLMLVYGLPESAGKDVKDGEHAKGPTESKSVEEGQVEDHKASADGTLKQGASVETSPTVQRRGSTSGPRSKQQQSQSILAAMTMKPSLSLWEAAKFSPSSDQSQSAKGTVAGTVFGLPHFHVRAVPQTYELPPRSSMVNAASAKPPSPLSPKNSQSPLYPDGIITPQWIRKYRDDIPAVAVGFYDLWDATVDPKSAVLPPDSQRVRSPVNPLGSHLEDPEACEHDSRLAHSINQRRKSFQDRGIKFAAVLVISQAHIDDASVDHRIATIRRSCGLDIKNSFFVLPPISTTNEAQEFVSNLFRSVYEPAMSFYSDLIKDVRMKRSKLPSPTIQSRPPINPNHPAAQQAHPLNIQGWLTRYDYKVATWLEFKQDIEGACKGFESAYTYLLDMFQTHSRITPGYPGLLPGSKRWQEARILADCLNCKICRFYVFLDNGSAALSQLNRHLSAFQTLLSTWKSGEDTYDYWAWLSKQYKLFAETMSTAVKHGFKLPPAYNPSIPHPASLARSILSIEPEHGTSTSNPGSLLQHAGFYYHIAAMCSAERRRRFHELQSQLANQTAAVETRDNQVQVHVPPTFETEKAVDHSNVTIELLTKSYEHFKRHKNTRMTLYMAAEIAGSYFEAGKYEMALKFFERIGKTYRKEQWTTVLISILRWSLRCARELGAWDHAIEFLLELLSPRLEMPLPKRLEVQHELVNTLNKNEVSNGTEPQELVFNMEHINPFITCTVQFRKKNFDLGEDVEFQVEFATQRESPPESITFTAMEIVFDIPNLTQRYSHDESHHAVTDSEKRIEFIECGSVSDPNAAEQQQGVNLTFQSDSRKIIGAKLRRKDPGDLTILAVIFLYETKSWNIQCHYDLTQRLHNESEAPARRRWYKVSDDSTTDKPSIRSLLLPGRGEFFRTSIKPSVQNLPMQFERVQHLLLDEIRKVNILIENREEYAIIARLDIHIKGAPSTDNCDFLAVDADAFNNTNVQLTSFANVDLGVIGAGQKVAQHFHVKVCKFPDTRVLEAVLHGRPETAESVNATESETREQAHLPILPAFQIQYQAYPQAVDDADAVSIVTKNHLRYHEDVLLCATIRACADDVIIETTGLNFQSQSPENKNGIHWAIHGKEDTKQALPRTIHRDQSSNSVFLLRGSVENIHRFPPEAISPGCLAILWRRTNETIPAQSFFPLPSLTFYQRYVHAVAHIPKPMQVDQPVHLRYVIHNPLPQMAQLACTMESSDAFCFAGYKHTKVTLLPMSCHTLSLMCWPLVPGQVRLPRLRAEWLGKETREDIQVVAGFGNVLSTQDAKPLVVYVLPKHV</sequence>
<feature type="compositionally biased region" description="Low complexity" evidence="1">
    <location>
        <begin position="151"/>
        <end position="169"/>
    </location>
</feature>
<feature type="compositionally biased region" description="Basic and acidic residues" evidence="1">
    <location>
        <begin position="26"/>
        <end position="54"/>
    </location>
</feature>
<proteinExistence type="predicted"/>
<evidence type="ECO:0008006" key="6">
    <source>
        <dbReference type="Google" id="ProtNLM"/>
    </source>
</evidence>
<feature type="region of interest" description="Disordered" evidence="1">
    <location>
        <begin position="26"/>
        <end position="89"/>
    </location>
</feature>
<feature type="compositionally biased region" description="Polar residues" evidence="1">
    <location>
        <begin position="64"/>
        <end position="89"/>
    </location>
</feature>
<dbReference type="PANTHER" id="PTHR14374">
    <property type="entry name" value="FOIE GRAS"/>
    <property type="match status" value="1"/>
</dbReference>
<dbReference type="SUPFAM" id="SSF48452">
    <property type="entry name" value="TPR-like"/>
    <property type="match status" value="1"/>
</dbReference>
<dbReference type="EMBL" id="MVBO01000009">
    <property type="protein sequence ID" value="OZJ05843.1"/>
    <property type="molecule type" value="Genomic_DNA"/>
</dbReference>
<accession>A0A261Y5G1</accession>
<evidence type="ECO:0000256" key="1">
    <source>
        <dbReference type="SAM" id="MobiDB-lite"/>
    </source>
</evidence>
<feature type="region of interest" description="Disordered" evidence="1">
    <location>
        <begin position="210"/>
        <end position="231"/>
    </location>
</feature>
<dbReference type="Pfam" id="PF07919">
    <property type="entry name" value="Gryzun"/>
    <property type="match status" value="1"/>
</dbReference>
<comment type="caution">
    <text evidence="4">The sequence shown here is derived from an EMBL/GenBank/DDBJ whole genome shotgun (WGS) entry which is preliminary data.</text>
</comment>
<dbReference type="InterPro" id="IPR021773">
    <property type="entry name" value="TPC11"/>
</dbReference>
<evidence type="ECO:0000259" key="2">
    <source>
        <dbReference type="Pfam" id="PF07919"/>
    </source>
</evidence>
<dbReference type="Pfam" id="PF11817">
    <property type="entry name" value="Foie-gras_1"/>
    <property type="match status" value="1"/>
</dbReference>
<evidence type="ECO:0000313" key="5">
    <source>
        <dbReference type="Proteomes" id="UP000242875"/>
    </source>
</evidence>
<feature type="domain" description="Trafficking protein particle complex subunit 11" evidence="3">
    <location>
        <begin position="422"/>
        <end position="689"/>
    </location>
</feature>